<dbReference type="GO" id="GO:0006310">
    <property type="term" value="P:DNA recombination"/>
    <property type="evidence" value="ECO:0007669"/>
    <property type="project" value="UniProtKB-KW"/>
</dbReference>
<dbReference type="Pfam" id="PF00589">
    <property type="entry name" value="Phage_integrase"/>
    <property type="match status" value="1"/>
</dbReference>
<reference evidence="5" key="1">
    <citation type="submission" date="2015-08" db="EMBL/GenBank/DDBJ databases">
        <authorList>
            <person name="Babu N.S."/>
            <person name="Beckwith C.J."/>
            <person name="Beseler K.G."/>
            <person name="Brison A."/>
            <person name="Carone J.V."/>
            <person name="Caskin T.P."/>
            <person name="Diamond M."/>
            <person name="Durham M.E."/>
            <person name="Foxe J.M."/>
            <person name="Go M."/>
            <person name="Henderson B.A."/>
            <person name="Jones I.B."/>
            <person name="McGettigan J.A."/>
            <person name="Micheletti S.J."/>
            <person name="Nasrallah M.E."/>
            <person name="Ortiz D."/>
            <person name="Piller C.R."/>
            <person name="Privatt S.R."/>
            <person name="Schneider S.L."/>
            <person name="Sharp S."/>
            <person name="Smith T.C."/>
            <person name="Stanton J.D."/>
            <person name="Ullery H.E."/>
            <person name="Wilson R.J."/>
            <person name="Serrano M.G."/>
            <person name="Buck G."/>
            <person name="Lee V."/>
            <person name="Wang Y."/>
            <person name="Carvalho R."/>
            <person name="Voegtly L."/>
            <person name="Shi R."/>
            <person name="Duckworth R."/>
            <person name="Johnson A."/>
            <person name="Loviza R."/>
            <person name="Walstead R."/>
            <person name="Shah Z."/>
            <person name="Kiflezghi M."/>
            <person name="Wade K."/>
            <person name="Ball S.L."/>
            <person name="Bradley K.W."/>
            <person name="Asai D.J."/>
            <person name="Bowman C.A."/>
            <person name="Russell D.A."/>
            <person name="Pope W.H."/>
            <person name="Jacobs-Sera D."/>
            <person name="Hendrix R.W."/>
            <person name="Hatfull G.F."/>
        </authorList>
    </citation>
    <scope>NUCLEOTIDE SEQUENCE</scope>
</reference>
<dbReference type="InterPro" id="IPR010998">
    <property type="entry name" value="Integrase_recombinase_N"/>
</dbReference>
<organism evidence="5">
    <name type="scientific">metagenome</name>
    <dbReference type="NCBI Taxonomy" id="256318"/>
    <lineage>
        <taxon>unclassified sequences</taxon>
        <taxon>metagenomes</taxon>
    </lineage>
</organism>
<dbReference type="GO" id="GO:0003677">
    <property type="term" value="F:DNA binding"/>
    <property type="evidence" value="ECO:0007669"/>
    <property type="project" value="UniProtKB-KW"/>
</dbReference>
<dbReference type="InterPro" id="IPR013762">
    <property type="entry name" value="Integrase-like_cat_sf"/>
</dbReference>
<keyword evidence="2" id="KW-0238">DNA-binding</keyword>
<evidence type="ECO:0000313" key="5">
    <source>
        <dbReference type="EMBL" id="CUR54633.1"/>
    </source>
</evidence>
<dbReference type="Gene3D" id="1.10.150.130">
    <property type="match status" value="1"/>
</dbReference>
<dbReference type="InterPro" id="IPR002104">
    <property type="entry name" value="Integrase_catalytic"/>
</dbReference>
<dbReference type="SUPFAM" id="SSF56349">
    <property type="entry name" value="DNA breaking-rejoining enzymes"/>
    <property type="match status" value="1"/>
</dbReference>
<dbReference type="PANTHER" id="PTHR30349">
    <property type="entry name" value="PHAGE INTEGRASE-RELATED"/>
    <property type="match status" value="1"/>
</dbReference>
<dbReference type="PANTHER" id="PTHR30349:SF64">
    <property type="entry name" value="PROPHAGE INTEGRASE INTD-RELATED"/>
    <property type="match status" value="1"/>
</dbReference>
<dbReference type="InterPro" id="IPR050090">
    <property type="entry name" value="Tyrosine_recombinase_XerCD"/>
</dbReference>
<dbReference type="InterPro" id="IPR011010">
    <property type="entry name" value="DNA_brk_join_enz"/>
</dbReference>
<dbReference type="EMBL" id="CZKA01000013">
    <property type="protein sequence ID" value="CUR54633.1"/>
    <property type="molecule type" value="Genomic_DNA"/>
</dbReference>
<dbReference type="CDD" id="cd01189">
    <property type="entry name" value="INT_ICEBs1_C_like"/>
    <property type="match status" value="1"/>
</dbReference>
<dbReference type="Gene3D" id="1.10.443.10">
    <property type="entry name" value="Intergrase catalytic core"/>
    <property type="match status" value="1"/>
</dbReference>
<proteinExistence type="inferred from homology"/>
<name>A0A2P2BY33_9ZZZZ</name>
<gene>
    <name evidence="5" type="ORF">NOCA2200023</name>
</gene>
<sequence length="419" mass="46684">MGWIEKKRRSDGGVSARVVWRLGGGREGPYQSETFSVGTDAENMARADGFKKMVEAAGQRWPDGWVRGEGFVRPAGADPLRPPPRFDEIGEEYVRQIVDISPGQRKRYLGHLQVLSSTRVRGSYPFTRSVTSIHESDIKEWLIDWDRSLKTKANYHGLMHGVFAYALKRGYLATNPALGTAPKQSRVKQSRPELRFLTERELEVAVRLAGVHGELVTMTVGTGLRFGEVSALWVGDVDLDHRTIRVSKAWKRNGEDDETDTPGWLARQLGPKHTMREHHLGNPKTPKSRRTVTISPTVTEVLARRIEGKASDDFVFTSRSGLPLHNGDFYTHVWRKLKKALVAEGIAPFRFHDLRHTHVAWLVAGGAPLPHIQARLGHESITTTIDTYGHLLPAGDELISQIIDTALSGGIIRPVRAGG</sequence>
<evidence type="ECO:0000259" key="4">
    <source>
        <dbReference type="PROSITE" id="PS51898"/>
    </source>
</evidence>
<accession>A0A2P2BY33</accession>
<comment type="similarity">
    <text evidence="1">Belongs to the 'phage' integrase family.</text>
</comment>
<evidence type="ECO:0000256" key="1">
    <source>
        <dbReference type="ARBA" id="ARBA00008857"/>
    </source>
</evidence>
<evidence type="ECO:0000256" key="2">
    <source>
        <dbReference type="ARBA" id="ARBA00023125"/>
    </source>
</evidence>
<dbReference type="PROSITE" id="PS51898">
    <property type="entry name" value="TYR_RECOMBINASE"/>
    <property type="match status" value="1"/>
</dbReference>
<dbReference type="GO" id="GO:0015074">
    <property type="term" value="P:DNA integration"/>
    <property type="evidence" value="ECO:0007669"/>
    <property type="project" value="InterPro"/>
</dbReference>
<feature type="domain" description="Tyr recombinase" evidence="4">
    <location>
        <begin position="192"/>
        <end position="403"/>
    </location>
</feature>
<dbReference type="AlphaFoldDB" id="A0A2P2BY33"/>
<evidence type="ECO:0000256" key="3">
    <source>
        <dbReference type="ARBA" id="ARBA00023172"/>
    </source>
</evidence>
<protein>
    <recommendedName>
        <fullName evidence="4">Tyr recombinase domain-containing protein</fullName>
    </recommendedName>
</protein>
<keyword evidence="3" id="KW-0233">DNA recombination</keyword>